<dbReference type="Gene3D" id="1.20.120.230">
    <property type="entry name" value="Alpha-catenin/vinculin-like"/>
    <property type="match status" value="1"/>
</dbReference>
<evidence type="ECO:0000256" key="2">
    <source>
        <dbReference type="ARBA" id="ARBA00008376"/>
    </source>
</evidence>
<evidence type="ECO:0000256" key="3">
    <source>
        <dbReference type="ARBA" id="ARBA00022490"/>
    </source>
</evidence>
<accession>A0AAD5MJQ1</accession>
<dbReference type="InterPro" id="IPR036723">
    <property type="entry name" value="Alpha-catenin/vinculin-like_sf"/>
</dbReference>
<keyword evidence="5" id="KW-1185">Reference proteome</keyword>
<comment type="subcellular location">
    <subcellularLocation>
        <location evidence="1">Cytoplasm</location>
    </subcellularLocation>
</comment>
<dbReference type="AlphaFoldDB" id="A0AAD5MJQ1"/>
<comment type="similarity">
    <text evidence="2">Belongs to the vinculin/alpha-catenin family.</text>
</comment>
<reference evidence="4" key="1">
    <citation type="submission" date="2021-06" db="EMBL/GenBank/DDBJ databases">
        <title>Parelaphostrongylus tenuis whole genome reference sequence.</title>
        <authorList>
            <person name="Garwood T.J."/>
            <person name="Larsen P.A."/>
            <person name="Fountain-Jones N.M."/>
            <person name="Garbe J.R."/>
            <person name="Macchietto M.G."/>
            <person name="Kania S.A."/>
            <person name="Gerhold R.W."/>
            <person name="Richards J.E."/>
            <person name="Wolf T.M."/>
        </authorList>
    </citation>
    <scope>NUCLEOTIDE SEQUENCE</scope>
    <source>
        <strain evidence="4">MNPRO001-30</strain>
        <tissue evidence="4">Meninges</tissue>
    </source>
</reference>
<dbReference type="SUPFAM" id="SSF47220">
    <property type="entry name" value="alpha-catenin/vinculin-like"/>
    <property type="match status" value="1"/>
</dbReference>
<dbReference type="GO" id="GO:0071944">
    <property type="term" value="C:cell periphery"/>
    <property type="evidence" value="ECO:0007669"/>
    <property type="project" value="UniProtKB-ARBA"/>
</dbReference>
<protein>
    <submittedName>
        <fullName evidence="4">Uncharacterized protein</fullName>
    </submittedName>
</protein>
<name>A0AAD5MJQ1_PARTN</name>
<dbReference type="InterPro" id="IPR006077">
    <property type="entry name" value="Vinculin/catenin"/>
</dbReference>
<dbReference type="Pfam" id="PF01044">
    <property type="entry name" value="Vinculin"/>
    <property type="match status" value="1"/>
</dbReference>
<dbReference type="GO" id="GO:0007155">
    <property type="term" value="P:cell adhesion"/>
    <property type="evidence" value="ECO:0007669"/>
    <property type="project" value="InterPro"/>
</dbReference>
<dbReference type="Proteomes" id="UP001196413">
    <property type="component" value="Unassembled WGS sequence"/>
</dbReference>
<comment type="caution">
    <text evidence="4">The sequence shown here is derived from an EMBL/GenBank/DDBJ whole genome shotgun (WGS) entry which is preliminary data.</text>
</comment>
<proteinExistence type="inferred from homology"/>
<dbReference type="GO" id="GO:0051015">
    <property type="term" value="F:actin filament binding"/>
    <property type="evidence" value="ECO:0007669"/>
    <property type="project" value="InterPro"/>
</dbReference>
<keyword evidence="3" id="KW-0963">Cytoplasm</keyword>
<organism evidence="4 5">
    <name type="scientific">Parelaphostrongylus tenuis</name>
    <name type="common">Meningeal worm</name>
    <dbReference type="NCBI Taxonomy" id="148309"/>
    <lineage>
        <taxon>Eukaryota</taxon>
        <taxon>Metazoa</taxon>
        <taxon>Ecdysozoa</taxon>
        <taxon>Nematoda</taxon>
        <taxon>Chromadorea</taxon>
        <taxon>Rhabditida</taxon>
        <taxon>Rhabditina</taxon>
        <taxon>Rhabditomorpha</taxon>
        <taxon>Strongyloidea</taxon>
        <taxon>Metastrongylidae</taxon>
        <taxon>Parelaphostrongylus</taxon>
    </lineage>
</organism>
<evidence type="ECO:0000256" key="1">
    <source>
        <dbReference type="ARBA" id="ARBA00004496"/>
    </source>
</evidence>
<evidence type="ECO:0000313" key="5">
    <source>
        <dbReference type="Proteomes" id="UP001196413"/>
    </source>
</evidence>
<dbReference type="GO" id="GO:0005737">
    <property type="term" value="C:cytoplasm"/>
    <property type="evidence" value="ECO:0007669"/>
    <property type="project" value="UniProtKB-SubCell"/>
</dbReference>
<evidence type="ECO:0000313" key="4">
    <source>
        <dbReference type="EMBL" id="KAJ1359540.1"/>
    </source>
</evidence>
<dbReference type="EMBL" id="JAHQIW010003643">
    <property type="protein sequence ID" value="KAJ1359540.1"/>
    <property type="molecule type" value="Genomic_DNA"/>
</dbReference>
<gene>
    <name evidence="4" type="ORF">KIN20_018304</name>
</gene>
<sequence>MMLLILRKRFHYNQGQTAESLVVAVERSVQQFLDQGDAAIRSCPMAHGTALETLTDALVDVRDTGQSMFYAGRDFIRTVRHHNAEHLRFMLGKTLLQAVAHFLILADSVDVDLIIEGIDKSRSKLTDMNFLTSEIEEVEEVVRRRVADLRDPNQRDDTS</sequence>